<dbReference type="PANTHER" id="PTHR10903">
    <property type="entry name" value="GTPASE, IMAP FAMILY MEMBER-RELATED"/>
    <property type="match status" value="1"/>
</dbReference>
<evidence type="ECO:0000256" key="5">
    <source>
        <dbReference type="SAM" id="Phobius"/>
    </source>
</evidence>
<dbReference type="InParanoid" id="A0A672MLR4"/>
<feature type="transmembrane region" description="Helical" evidence="5">
    <location>
        <begin position="239"/>
        <end position="260"/>
    </location>
</feature>
<dbReference type="Gene3D" id="3.40.50.300">
    <property type="entry name" value="P-loop containing nucleotide triphosphate hydrolases"/>
    <property type="match status" value="1"/>
</dbReference>
<feature type="coiled-coil region" evidence="4">
    <location>
        <begin position="195"/>
        <end position="230"/>
    </location>
</feature>
<dbReference type="GO" id="GO:0005525">
    <property type="term" value="F:GTP binding"/>
    <property type="evidence" value="ECO:0007669"/>
    <property type="project" value="UniProtKB-KW"/>
</dbReference>
<dbReference type="CDD" id="cd01852">
    <property type="entry name" value="AIG1"/>
    <property type="match status" value="1"/>
</dbReference>
<dbReference type="InterPro" id="IPR006703">
    <property type="entry name" value="G_AIG1"/>
</dbReference>
<dbReference type="SUPFAM" id="SSF52540">
    <property type="entry name" value="P-loop containing nucleoside triphosphate hydrolases"/>
    <property type="match status" value="1"/>
</dbReference>
<protein>
    <recommendedName>
        <fullName evidence="6">AIG1-type G domain-containing protein</fullName>
    </recommendedName>
</protein>
<evidence type="ECO:0000256" key="2">
    <source>
        <dbReference type="ARBA" id="ARBA00022741"/>
    </source>
</evidence>
<accession>A0A672MLR4</accession>
<keyword evidence="3" id="KW-0342">GTP-binding</keyword>
<dbReference type="AlphaFoldDB" id="A0A672MLR4"/>
<keyword evidence="5" id="KW-1133">Transmembrane helix</keyword>
<dbReference type="InterPro" id="IPR045058">
    <property type="entry name" value="GIMA/IAN/Toc"/>
</dbReference>
<keyword evidence="4" id="KW-0175">Coiled coil</keyword>
<evidence type="ECO:0000256" key="4">
    <source>
        <dbReference type="SAM" id="Coils"/>
    </source>
</evidence>
<keyword evidence="8" id="KW-1185">Reference proteome</keyword>
<comment type="similarity">
    <text evidence="1">Belongs to the TRAFAC class TrmE-Era-EngA-EngB-Septin-like GTPase superfamily. AIG1/Toc34/Toc159-like paraseptin GTPase family. IAN subfamily.</text>
</comment>
<dbReference type="PROSITE" id="PS51720">
    <property type="entry name" value="G_AIG1"/>
    <property type="match status" value="1"/>
</dbReference>
<keyword evidence="5" id="KW-0472">Membrane</keyword>
<dbReference type="InterPro" id="IPR027417">
    <property type="entry name" value="P-loop_NTPase"/>
</dbReference>
<dbReference type="Pfam" id="PF04548">
    <property type="entry name" value="AIG1"/>
    <property type="match status" value="1"/>
</dbReference>
<dbReference type="FunFam" id="3.40.50.300:FF:000366">
    <property type="entry name" value="GTPase, IMAP family member 2"/>
    <property type="match status" value="1"/>
</dbReference>
<dbReference type="Ensembl" id="ENSSGRT00000040672.1">
    <property type="protein sequence ID" value="ENSSGRP00000037915.1"/>
    <property type="gene ID" value="ENSSGRG00000020890.1"/>
</dbReference>
<name>A0A672MLR4_SINGR</name>
<evidence type="ECO:0000256" key="1">
    <source>
        <dbReference type="ARBA" id="ARBA00008535"/>
    </source>
</evidence>
<evidence type="ECO:0000256" key="3">
    <source>
        <dbReference type="ARBA" id="ARBA00023134"/>
    </source>
</evidence>
<evidence type="ECO:0000313" key="7">
    <source>
        <dbReference type="Ensembl" id="ENSSGRP00000037915.1"/>
    </source>
</evidence>
<evidence type="ECO:0000259" key="6">
    <source>
        <dbReference type="PROSITE" id="PS51720"/>
    </source>
</evidence>
<keyword evidence="2" id="KW-0547">Nucleotide-binding</keyword>
<dbReference type="OMA" id="RQEDERM"/>
<dbReference type="PANTHER" id="PTHR10903:SF188">
    <property type="entry name" value="GTPASE IMAP FAMILY MEMBER 2-LIKE-RELATED"/>
    <property type="match status" value="1"/>
</dbReference>
<sequence>ISDLRIVLVGKTGIGKSASGNSILGQKIFGEKLSSQSVTEKCQQHQQMVDGKIISVIDTPGLCDTSMSEEQLKNELVKCVEMSLPGPHAFLLVIRLDDRFTNEQKITVKWIQRNFGEDATHYTIILFTRGDQLDIPIEEFLTKDKAFKSLIEQCEGRYHVFNNGDTNRDQVNKLLEKIDTMVMENGGQHYTSNMYNDAQRKIRDEERKMREEERRRMGAYVENIRQEEKNRLKKKAKNVALVAAAVAGAGAAVTGGAALVAATGGIALPVVLIGGGVLISGGTSGKLIADKIKEANSVRGVNSIPPDC</sequence>
<proteinExistence type="inferred from homology"/>
<feature type="transmembrane region" description="Helical" evidence="5">
    <location>
        <begin position="266"/>
        <end position="289"/>
    </location>
</feature>
<evidence type="ECO:0000313" key="8">
    <source>
        <dbReference type="Proteomes" id="UP000472262"/>
    </source>
</evidence>
<dbReference type="Proteomes" id="UP000472262">
    <property type="component" value="Unassembled WGS sequence"/>
</dbReference>
<organism evidence="7 8">
    <name type="scientific">Sinocyclocheilus grahami</name>
    <name type="common">Dianchi golden-line fish</name>
    <name type="synonym">Barbus grahami</name>
    <dbReference type="NCBI Taxonomy" id="75366"/>
    <lineage>
        <taxon>Eukaryota</taxon>
        <taxon>Metazoa</taxon>
        <taxon>Chordata</taxon>
        <taxon>Craniata</taxon>
        <taxon>Vertebrata</taxon>
        <taxon>Euteleostomi</taxon>
        <taxon>Actinopterygii</taxon>
        <taxon>Neopterygii</taxon>
        <taxon>Teleostei</taxon>
        <taxon>Ostariophysi</taxon>
        <taxon>Cypriniformes</taxon>
        <taxon>Cyprinidae</taxon>
        <taxon>Cyprininae</taxon>
        <taxon>Sinocyclocheilus</taxon>
    </lineage>
</organism>
<reference evidence="7" key="1">
    <citation type="submission" date="2025-08" db="UniProtKB">
        <authorList>
            <consortium name="Ensembl"/>
        </authorList>
    </citation>
    <scope>IDENTIFICATION</scope>
</reference>
<feature type="domain" description="AIG1-type G" evidence="6">
    <location>
        <begin position="1"/>
        <end position="199"/>
    </location>
</feature>
<keyword evidence="5" id="KW-0812">Transmembrane</keyword>
<reference evidence="7" key="2">
    <citation type="submission" date="2025-09" db="UniProtKB">
        <authorList>
            <consortium name="Ensembl"/>
        </authorList>
    </citation>
    <scope>IDENTIFICATION</scope>
</reference>